<accession>A0A8X6TKS6</accession>
<gene>
    <name evidence="1" type="ORF">NPIL_241841</name>
</gene>
<reference evidence="1" key="1">
    <citation type="submission" date="2020-08" db="EMBL/GenBank/DDBJ databases">
        <title>Multicomponent nature underlies the extraordinary mechanical properties of spider dragline silk.</title>
        <authorList>
            <person name="Kono N."/>
            <person name="Nakamura H."/>
            <person name="Mori M."/>
            <person name="Yoshida Y."/>
            <person name="Ohtoshi R."/>
            <person name="Malay A.D."/>
            <person name="Moran D.A.P."/>
            <person name="Tomita M."/>
            <person name="Numata K."/>
            <person name="Arakawa K."/>
        </authorList>
    </citation>
    <scope>NUCLEOTIDE SEQUENCE</scope>
</reference>
<evidence type="ECO:0000313" key="1">
    <source>
        <dbReference type="EMBL" id="GFT28974.1"/>
    </source>
</evidence>
<sequence length="73" mass="8227">MSGTESYLFPLCGSDNPKLQCCSLTTCRIRKGLEDFRFRPDLGLGKGRRIMTVKMDGMLLRATRGGSRKGRER</sequence>
<evidence type="ECO:0000313" key="2">
    <source>
        <dbReference type="Proteomes" id="UP000887013"/>
    </source>
</evidence>
<dbReference type="EMBL" id="BMAW01060977">
    <property type="protein sequence ID" value="GFT28974.1"/>
    <property type="molecule type" value="Genomic_DNA"/>
</dbReference>
<proteinExistence type="predicted"/>
<protein>
    <submittedName>
        <fullName evidence="1">Uncharacterized protein</fullName>
    </submittedName>
</protein>
<organism evidence="1 2">
    <name type="scientific">Nephila pilipes</name>
    <name type="common">Giant wood spider</name>
    <name type="synonym">Nephila maculata</name>
    <dbReference type="NCBI Taxonomy" id="299642"/>
    <lineage>
        <taxon>Eukaryota</taxon>
        <taxon>Metazoa</taxon>
        <taxon>Ecdysozoa</taxon>
        <taxon>Arthropoda</taxon>
        <taxon>Chelicerata</taxon>
        <taxon>Arachnida</taxon>
        <taxon>Araneae</taxon>
        <taxon>Araneomorphae</taxon>
        <taxon>Entelegynae</taxon>
        <taxon>Araneoidea</taxon>
        <taxon>Nephilidae</taxon>
        <taxon>Nephila</taxon>
    </lineage>
</organism>
<name>A0A8X6TKS6_NEPPI</name>
<keyword evidence="2" id="KW-1185">Reference proteome</keyword>
<comment type="caution">
    <text evidence="1">The sequence shown here is derived from an EMBL/GenBank/DDBJ whole genome shotgun (WGS) entry which is preliminary data.</text>
</comment>
<dbReference type="Proteomes" id="UP000887013">
    <property type="component" value="Unassembled WGS sequence"/>
</dbReference>
<dbReference type="AlphaFoldDB" id="A0A8X6TKS6"/>